<feature type="domain" description="Major facilitator superfamily (MFS) profile" evidence="7">
    <location>
        <begin position="7"/>
        <end position="381"/>
    </location>
</feature>
<evidence type="ECO:0000313" key="8">
    <source>
        <dbReference type="EMBL" id="SHE32519.1"/>
    </source>
</evidence>
<dbReference type="InterPro" id="IPR020846">
    <property type="entry name" value="MFS_dom"/>
</dbReference>
<feature type="transmembrane region" description="Helical" evidence="6">
    <location>
        <begin position="324"/>
        <end position="352"/>
    </location>
</feature>
<dbReference type="Pfam" id="PF07690">
    <property type="entry name" value="MFS_1"/>
    <property type="match status" value="1"/>
</dbReference>
<evidence type="ECO:0000259" key="7">
    <source>
        <dbReference type="PROSITE" id="PS50850"/>
    </source>
</evidence>
<feature type="transmembrane region" description="Helical" evidence="6">
    <location>
        <begin position="358"/>
        <end position="376"/>
    </location>
</feature>
<organism evidence="8 9">
    <name type="scientific">Loktanella atrilutea</name>
    <dbReference type="NCBI Taxonomy" id="366533"/>
    <lineage>
        <taxon>Bacteria</taxon>
        <taxon>Pseudomonadati</taxon>
        <taxon>Pseudomonadota</taxon>
        <taxon>Alphaproteobacteria</taxon>
        <taxon>Rhodobacterales</taxon>
        <taxon>Roseobacteraceae</taxon>
        <taxon>Loktanella</taxon>
    </lineage>
</organism>
<keyword evidence="4 6" id="KW-1133">Transmembrane helix</keyword>
<evidence type="ECO:0000256" key="4">
    <source>
        <dbReference type="ARBA" id="ARBA00022989"/>
    </source>
</evidence>
<dbReference type="Gene3D" id="1.20.1250.20">
    <property type="entry name" value="MFS general substrate transporter like domains"/>
    <property type="match status" value="1"/>
</dbReference>
<dbReference type="GO" id="GO:0022857">
    <property type="term" value="F:transmembrane transporter activity"/>
    <property type="evidence" value="ECO:0007669"/>
    <property type="project" value="InterPro"/>
</dbReference>
<accession>A0A1M4SK05</accession>
<proteinExistence type="predicted"/>
<feature type="transmembrane region" description="Helical" evidence="6">
    <location>
        <begin position="7"/>
        <end position="29"/>
    </location>
</feature>
<dbReference type="CDD" id="cd17324">
    <property type="entry name" value="MFS_NepI_like"/>
    <property type="match status" value="1"/>
</dbReference>
<gene>
    <name evidence="8" type="ORF">SAMN05444339_10152</name>
</gene>
<comment type="subcellular location">
    <subcellularLocation>
        <location evidence="1">Cell membrane</location>
        <topology evidence="1">Multi-pass membrane protein</topology>
    </subcellularLocation>
</comment>
<dbReference type="InterPro" id="IPR011701">
    <property type="entry name" value="MFS"/>
</dbReference>
<evidence type="ECO:0000256" key="6">
    <source>
        <dbReference type="SAM" id="Phobius"/>
    </source>
</evidence>
<dbReference type="AlphaFoldDB" id="A0A1M4SK05"/>
<feature type="transmembrane region" description="Helical" evidence="6">
    <location>
        <begin position="73"/>
        <end position="90"/>
    </location>
</feature>
<keyword evidence="9" id="KW-1185">Reference proteome</keyword>
<reference evidence="9" key="1">
    <citation type="submission" date="2016-11" db="EMBL/GenBank/DDBJ databases">
        <authorList>
            <person name="Varghese N."/>
            <person name="Submissions S."/>
        </authorList>
    </citation>
    <scope>NUCLEOTIDE SEQUENCE [LARGE SCALE GENOMIC DNA]</scope>
    <source>
        <strain evidence="9">DSM 29326</strain>
    </source>
</reference>
<evidence type="ECO:0000256" key="3">
    <source>
        <dbReference type="ARBA" id="ARBA00022692"/>
    </source>
</evidence>
<feature type="transmembrane region" description="Helical" evidence="6">
    <location>
        <begin position="242"/>
        <end position="261"/>
    </location>
</feature>
<name>A0A1M4SK05_LOKAT</name>
<evidence type="ECO:0000256" key="1">
    <source>
        <dbReference type="ARBA" id="ARBA00004651"/>
    </source>
</evidence>
<keyword evidence="3 6" id="KW-0812">Transmembrane</keyword>
<evidence type="ECO:0000313" key="9">
    <source>
        <dbReference type="Proteomes" id="UP000183987"/>
    </source>
</evidence>
<feature type="transmembrane region" description="Helical" evidence="6">
    <location>
        <begin position="49"/>
        <end position="68"/>
    </location>
</feature>
<dbReference type="RefSeq" id="WP_072855217.1">
    <property type="nucleotide sequence ID" value="NZ_FQUE01000001.1"/>
</dbReference>
<feature type="transmembrane region" description="Helical" evidence="6">
    <location>
        <begin position="161"/>
        <end position="181"/>
    </location>
</feature>
<feature type="transmembrane region" description="Helical" evidence="6">
    <location>
        <begin position="131"/>
        <end position="155"/>
    </location>
</feature>
<protein>
    <submittedName>
        <fullName evidence="8">Predicted arabinose efflux permease, MFS family</fullName>
    </submittedName>
</protein>
<dbReference type="InterPro" id="IPR050189">
    <property type="entry name" value="MFS_Efflux_Transporters"/>
</dbReference>
<dbReference type="Proteomes" id="UP000183987">
    <property type="component" value="Unassembled WGS sequence"/>
</dbReference>
<dbReference type="STRING" id="366533.SAMN05444339_10152"/>
<keyword evidence="2" id="KW-1003">Cell membrane</keyword>
<feature type="transmembrane region" description="Helical" evidence="6">
    <location>
        <begin position="294"/>
        <end position="312"/>
    </location>
</feature>
<dbReference type="PANTHER" id="PTHR43124">
    <property type="entry name" value="PURINE EFFLUX PUMP PBUE"/>
    <property type="match status" value="1"/>
</dbReference>
<feature type="transmembrane region" description="Helical" evidence="6">
    <location>
        <begin position="102"/>
        <end position="124"/>
    </location>
</feature>
<evidence type="ECO:0000256" key="5">
    <source>
        <dbReference type="ARBA" id="ARBA00023136"/>
    </source>
</evidence>
<dbReference type="EMBL" id="FQUE01000001">
    <property type="protein sequence ID" value="SHE32519.1"/>
    <property type="molecule type" value="Genomic_DNA"/>
</dbReference>
<evidence type="ECO:0000256" key="2">
    <source>
        <dbReference type="ARBA" id="ARBA00022475"/>
    </source>
</evidence>
<feature type="transmembrane region" description="Helical" evidence="6">
    <location>
        <begin position="202"/>
        <end position="222"/>
    </location>
</feature>
<dbReference type="GO" id="GO:0005886">
    <property type="term" value="C:plasma membrane"/>
    <property type="evidence" value="ECO:0007669"/>
    <property type="project" value="UniProtKB-SubCell"/>
</dbReference>
<keyword evidence="5 6" id="KW-0472">Membrane</keyword>
<dbReference type="InterPro" id="IPR036259">
    <property type="entry name" value="MFS_trans_sf"/>
</dbReference>
<dbReference type="OrthoDB" id="9788453at2"/>
<feature type="transmembrane region" description="Helical" evidence="6">
    <location>
        <begin position="268"/>
        <end position="288"/>
    </location>
</feature>
<sequence length="389" mass="40061">MSAPKRLIPVLSAANFVIGMGAFVLIGMLTPVGQDLGLTPGRTGWLMTTYALAYAVLSPLLVSVTGAIGRRRVLAYALTGFAVANLLSALAPNELTLHLTRILAAAGAGMLTPVSASVAAGLSAPERRGKALAAVVFGLTLAQVLGVPAGSFIAYTFGWRAAFVVVALLAVPIVPLIWRIVPAGLAFQTVTLPELGRTLRDGRTMLAVAFTATFLAAAYVLYTYLAPLLEQTMAYGRNGITAVLLVFGAAAVIGNLAGGAVADRIGPFRTLLGLAVGQMLVLPLFSLMPLPGPLLFALIAVWSLLIWSMMAGQQMRIIGLRPGAAPIVLALNAAAIYIGAAVGSAIGSAIIATFDLRALGLGGAAAALIATAHILWSERLNRTAAFDAR</sequence>
<dbReference type="PANTHER" id="PTHR43124:SF10">
    <property type="entry name" value="PURINE EFFLUX PUMP PBUE"/>
    <property type="match status" value="1"/>
</dbReference>
<dbReference type="SUPFAM" id="SSF103473">
    <property type="entry name" value="MFS general substrate transporter"/>
    <property type="match status" value="1"/>
</dbReference>
<dbReference type="PROSITE" id="PS50850">
    <property type="entry name" value="MFS"/>
    <property type="match status" value="1"/>
</dbReference>